<dbReference type="RefSeq" id="WP_077462935.1">
    <property type="nucleotide sequence ID" value="NZ_MLAA01000014.1"/>
</dbReference>
<dbReference type="Proteomes" id="UP000188820">
    <property type="component" value="Unassembled WGS sequence"/>
</dbReference>
<name>A0ABX3KY54_9PAST</name>
<dbReference type="EMBL" id="MLAA01000014">
    <property type="protein sequence ID" value="OOF70201.1"/>
    <property type="molecule type" value="Genomic_DNA"/>
</dbReference>
<gene>
    <name evidence="1" type="ORF">BKG89_04185</name>
</gene>
<sequence length="115" mass="13377">MLLLRFKNSPADDVIKPTLEAWYRVITHKKVWDMALDKTRFETAFMTLGQPCWFPTPKQLLEALPSREYPELPPPLPKTAEELAAEQAQIACNLLLIKNSRKFGYKKSRLLRLLH</sequence>
<comment type="caution">
    <text evidence="1">The sequence shown here is derived from an EMBL/GenBank/DDBJ whole genome shotgun (WGS) entry which is preliminary data.</text>
</comment>
<organism evidence="1 2">
    <name type="scientific">Rodentibacter caecimuris</name>
    <dbReference type="NCBI Taxonomy" id="1796644"/>
    <lineage>
        <taxon>Bacteria</taxon>
        <taxon>Pseudomonadati</taxon>
        <taxon>Pseudomonadota</taxon>
        <taxon>Gammaproteobacteria</taxon>
        <taxon>Pasteurellales</taxon>
        <taxon>Pasteurellaceae</taxon>
        <taxon>Rodentibacter</taxon>
    </lineage>
</organism>
<evidence type="ECO:0000313" key="2">
    <source>
        <dbReference type="Proteomes" id="UP000188820"/>
    </source>
</evidence>
<protein>
    <submittedName>
        <fullName evidence="1">Uncharacterized protein</fullName>
    </submittedName>
</protein>
<keyword evidence="2" id="KW-1185">Reference proteome</keyword>
<accession>A0ABX3KY54</accession>
<proteinExistence type="predicted"/>
<reference evidence="1 2" key="1">
    <citation type="submission" date="2016-10" db="EMBL/GenBank/DDBJ databases">
        <title>Rodentibacter gen. nov. and new species.</title>
        <authorList>
            <person name="Christensen H."/>
        </authorList>
    </citation>
    <scope>NUCLEOTIDE SEQUENCE [LARGE SCALE GENOMIC DNA]</scope>
    <source>
        <strain evidence="1 2">1998236014</strain>
    </source>
</reference>
<evidence type="ECO:0000313" key="1">
    <source>
        <dbReference type="EMBL" id="OOF70201.1"/>
    </source>
</evidence>